<reference evidence="5 6" key="1">
    <citation type="submission" date="2016-12" db="EMBL/GenBank/DDBJ databases">
        <title>The genomes of Aspergillus section Nigri reveals drivers in fungal speciation.</title>
        <authorList>
            <consortium name="DOE Joint Genome Institute"/>
            <person name="Vesth T.C."/>
            <person name="Nybo J."/>
            <person name="Theobald S."/>
            <person name="Brandl J."/>
            <person name="Frisvad J.C."/>
            <person name="Nielsen K.F."/>
            <person name="Lyhne E.K."/>
            <person name="Kogle M.E."/>
            <person name="Kuo A."/>
            <person name="Riley R."/>
            <person name="Clum A."/>
            <person name="Nolan M."/>
            <person name="Lipzen A."/>
            <person name="Salamov A."/>
            <person name="Henrissat B."/>
            <person name="Wiebenga A."/>
            <person name="De Vries R.P."/>
            <person name="Grigoriev I.V."/>
            <person name="Mortensen U.H."/>
            <person name="Andersen M.R."/>
            <person name="Baker S.E."/>
        </authorList>
    </citation>
    <scope>NUCLEOTIDE SEQUENCE [LARGE SCALE GENOMIC DNA]</scope>
    <source>
        <strain evidence="5 6">JOP 1030-1</strain>
    </source>
</reference>
<dbReference type="PROSITE" id="PS51683">
    <property type="entry name" value="SAM_OMT_II"/>
    <property type="match status" value="1"/>
</dbReference>
<evidence type="ECO:0000256" key="3">
    <source>
        <dbReference type="ARBA" id="ARBA00022691"/>
    </source>
</evidence>
<evidence type="ECO:0000256" key="1">
    <source>
        <dbReference type="ARBA" id="ARBA00022603"/>
    </source>
</evidence>
<dbReference type="AlphaFoldDB" id="A0A318ZT43"/>
<evidence type="ECO:0000256" key="2">
    <source>
        <dbReference type="ARBA" id="ARBA00022679"/>
    </source>
</evidence>
<dbReference type="RefSeq" id="XP_025433112.1">
    <property type="nucleotide sequence ID" value="XM_025571683.1"/>
</dbReference>
<dbReference type="GeneID" id="37072911"/>
<sequence length="229" mass="25684">GFSLAHNTDKSMYELMADDPVRGAWMAEAMSVWASSEMFSVSRVVDAYDWGSLGAATIVDIGGSRGQVAVAVVSRYPAMRFIVQDLESTVAGAEAADRPPELTDRVSFMAHNFFSPQPIVASAYFFRWILHNWSDKYCIKILSALVPSLKPGARVIVNEICMPAPGEASVYRERLARKMSMGMFSLFNSYERDIEDWTRLFRAADTRFQLLGYNYIPGSELALIESYWT</sequence>
<gene>
    <name evidence="5" type="ORF">BP01DRAFT_292210</name>
</gene>
<dbReference type="Proteomes" id="UP000248349">
    <property type="component" value="Unassembled WGS sequence"/>
</dbReference>
<dbReference type="InterPro" id="IPR016461">
    <property type="entry name" value="COMT-like"/>
</dbReference>
<dbReference type="InterPro" id="IPR029063">
    <property type="entry name" value="SAM-dependent_MTases_sf"/>
</dbReference>
<feature type="domain" description="O-methyltransferase C-terminal" evidence="4">
    <location>
        <begin position="11"/>
        <end position="204"/>
    </location>
</feature>
<keyword evidence="2 5" id="KW-0808">Transferase</keyword>
<keyword evidence="6" id="KW-1185">Reference proteome</keyword>
<dbReference type="Pfam" id="PF00891">
    <property type="entry name" value="Methyltransf_2"/>
    <property type="match status" value="1"/>
</dbReference>
<keyword evidence="1 5" id="KW-0489">Methyltransferase</keyword>
<dbReference type="GO" id="GO:0044550">
    <property type="term" value="P:secondary metabolite biosynthetic process"/>
    <property type="evidence" value="ECO:0007669"/>
    <property type="project" value="UniProtKB-ARBA"/>
</dbReference>
<dbReference type="SUPFAM" id="SSF53335">
    <property type="entry name" value="S-adenosyl-L-methionine-dependent methyltransferases"/>
    <property type="match status" value="1"/>
</dbReference>
<feature type="non-terminal residue" evidence="5">
    <location>
        <position position="1"/>
    </location>
</feature>
<dbReference type="GO" id="GO:0008171">
    <property type="term" value="F:O-methyltransferase activity"/>
    <property type="evidence" value="ECO:0007669"/>
    <property type="project" value="InterPro"/>
</dbReference>
<proteinExistence type="predicted"/>
<evidence type="ECO:0000313" key="5">
    <source>
        <dbReference type="EMBL" id="PYH47130.1"/>
    </source>
</evidence>
<evidence type="ECO:0000259" key="4">
    <source>
        <dbReference type="Pfam" id="PF00891"/>
    </source>
</evidence>
<organism evidence="5 6">
    <name type="scientific">Aspergillus saccharolyticus JOP 1030-1</name>
    <dbReference type="NCBI Taxonomy" id="1450539"/>
    <lineage>
        <taxon>Eukaryota</taxon>
        <taxon>Fungi</taxon>
        <taxon>Dikarya</taxon>
        <taxon>Ascomycota</taxon>
        <taxon>Pezizomycotina</taxon>
        <taxon>Eurotiomycetes</taxon>
        <taxon>Eurotiomycetidae</taxon>
        <taxon>Eurotiales</taxon>
        <taxon>Aspergillaceae</taxon>
        <taxon>Aspergillus</taxon>
        <taxon>Aspergillus subgen. Circumdati</taxon>
    </lineage>
</organism>
<dbReference type="InterPro" id="IPR001077">
    <property type="entry name" value="COMT_C"/>
</dbReference>
<dbReference type="PANTHER" id="PTHR43712">
    <property type="entry name" value="PUTATIVE (AFU_ORTHOLOGUE AFUA_4G14580)-RELATED"/>
    <property type="match status" value="1"/>
</dbReference>
<evidence type="ECO:0000313" key="6">
    <source>
        <dbReference type="Proteomes" id="UP000248349"/>
    </source>
</evidence>
<dbReference type="GO" id="GO:0032259">
    <property type="term" value="P:methylation"/>
    <property type="evidence" value="ECO:0007669"/>
    <property type="project" value="UniProtKB-KW"/>
</dbReference>
<protein>
    <submittedName>
        <fullName evidence="5">S-adenosyl-L-methionine-dependent methyltransferase</fullName>
    </submittedName>
</protein>
<dbReference type="Gene3D" id="3.40.50.150">
    <property type="entry name" value="Vaccinia Virus protein VP39"/>
    <property type="match status" value="1"/>
</dbReference>
<dbReference type="OrthoDB" id="1606438at2759"/>
<keyword evidence="3" id="KW-0949">S-adenosyl-L-methionine</keyword>
<dbReference type="PANTHER" id="PTHR43712:SF16">
    <property type="entry name" value="O-METHYLTRANSFERASE ELCB"/>
    <property type="match status" value="1"/>
</dbReference>
<name>A0A318ZT43_9EURO</name>
<dbReference type="EMBL" id="KZ821225">
    <property type="protein sequence ID" value="PYH47130.1"/>
    <property type="molecule type" value="Genomic_DNA"/>
</dbReference>
<accession>A0A318ZT43</accession>